<gene>
    <name evidence="1" type="ORF">K8089_04875</name>
</gene>
<comment type="caution">
    <text evidence="1">The sequence shown here is derived from an EMBL/GenBank/DDBJ whole genome shotgun (WGS) entry which is preliminary data.</text>
</comment>
<protein>
    <submittedName>
        <fullName evidence="1">DUF5908 family protein</fullName>
    </submittedName>
</protein>
<reference evidence="1" key="1">
    <citation type="submission" date="2021-09" db="EMBL/GenBank/DDBJ databases">
        <title>Genome of Aequorivita sp. strain F47161.</title>
        <authorList>
            <person name="Wang Y."/>
        </authorList>
    </citation>
    <scope>NUCLEOTIDE SEQUENCE</scope>
    <source>
        <strain evidence="1">F47161</strain>
    </source>
</reference>
<dbReference type="InterPro" id="IPR045459">
    <property type="entry name" value="DUF5908"/>
</dbReference>
<dbReference type="Pfam" id="PF19265">
    <property type="entry name" value="DUF5908"/>
    <property type="match status" value="1"/>
</dbReference>
<dbReference type="AlphaFoldDB" id="A0A9X1QVX5"/>
<sequence>MPIEIKELHIKINVNGTEQSNVSFAEQKGKKAETILKSCVEEVMRIESRKKER</sequence>
<proteinExistence type="predicted"/>
<dbReference type="RefSeq" id="WP_237602164.1">
    <property type="nucleotide sequence ID" value="NZ_JAIRBA010000006.1"/>
</dbReference>
<organism evidence="1 2">
    <name type="scientific">Aequorivita vitellina</name>
    <dbReference type="NCBI Taxonomy" id="2874475"/>
    <lineage>
        <taxon>Bacteria</taxon>
        <taxon>Pseudomonadati</taxon>
        <taxon>Bacteroidota</taxon>
        <taxon>Flavobacteriia</taxon>
        <taxon>Flavobacteriales</taxon>
        <taxon>Flavobacteriaceae</taxon>
        <taxon>Aequorivita</taxon>
    </lineage>
</organism>
<name>A0A9X1QVX5_9FLAO</name>
<accession>A0A9X1QVX5</accession>
<dbReference type="EMBL" id="JAIRBA010000006">
    <property type="protein sequence ID" value="MCG2418347.1"/>
    <property type="molecule type" value="Genomic_DNA"/>
</dbReference>
<dbReference type="Proteomes" id="UP001139461">
    <property type="component" value="Unassembled WGS sequence"/>
</dbReference>
<evidence type="ECO:0000313" key="1">
    <source>
        <dbReference type="EMBL" id="MCG2418347.1"/>
    </source>
</evidence>
<evidence type="ECO:0000313" key="2">
    <source>
        <dbReference type="Proteomes" id="UP001139461"/>
    </source>
</evidence>
<keyword evidence="2" id="KW-1185">Reference proteome</keyword>